<comment type="subcellular location">
    <subcellularLocation>
        <location evidence="1">Cell envelope</location>
    </subcellularLocation>
</comment>
<dbReference type="Gene3D" id="3.10.105.10">
    <property type="entry name" value="Dipeptide-binding Protein, Domain 3"/>
    <property type="match status" value="1"/>
</dbReference>
<dbReference type="PANTHER" id="PTHR30290">
    <property type="entry name" value="PERIPLASMIC BINDING COMPONENT OF ABC TRANSPORTER"/>
    <property type="match status" value="1"/>
</dbReference>
<name>A0A7I7QQD2_9MYCO</name>
<dbReference type="InterPro" id="IPR039424">
    <property type="entry name" value="SBP_5"/>
</dbReference>
<dbReference type="GO" id="GO:0030313">
    <property type="term" value="C:cell envelope"/>
    <property type="evidence" value="ECO:0007669"/>
    <property type="project" value="UniProtKB-SubCell"/>
</dbReference>
<comment type="similarity">
    <text evidence="2">Belongs to the bacterial solute-binding protein 5 family.</text>
</comment>
<dbReference type="GO" id="GO:0043190">
    <property type="term" value="C:ATP-binding cassette (ABC) transporter complex"/>
    <property type="evidence" value="ECO:0007669"/>
    <property type="project" value="InterPro"/>
</dbReference>
<feature type="signal peptide" evidence="6">
    <location>
        <begin position="1"/>
        <end position="24"/>
    </location>
</feature>
<protein>
    <submittedName>
        <fullName evidence="8">ABC transporter substrate-binding protein</fullName>
    </submittedName>
</protein>
<dbReference type="Pfam" id="PF00496">
    <property type="entry name" value="SBP_bac_5"/>
    <property type="match status" value="1"/>
</dbReference>
<gene>
    <name evidence="8" type="ORF">MSEDJ_25710</name>
</gene>
<dbReference type="PROSITE" id="PS51257">
    <property type="entry name" value="PROKAR_LIPOPROTEIN"/>
    <property type="match status" value="1"/>
</dbReference>
<evidence type="ECO:0000256" key="1">
    <source>
        <dbReference type="ARBA" id="ARBA00004196"/>
    </source>
</evidence>
<evidence type="ECO:0000259" key="7">
    <source>
        <dbReference type="Pfam" id="PF00496"/>
    </source>
</evidence>
<evidence type="ECO:0000256" key="2">
    <source>
        <dbReference type="ARBA" id="ARBA00005695"/>
    </source>
</evidence>
<keyword evidence="3" id="KW-0813">Transport</keyword>
<dbReference type="AlphaFoldDB" id="A0A7I7QQD2"/>
<dbReference type="EMBL" id="AP022588">
    <property type="protein sequence ID" value="BBY28475.1"/>
    <property type="molecule type" value="Genomic_DNA"/>
</dbReference>
<evidence type="ECO:0000256" key="4">
    <source>
        <dbReference type="ARBA" id="ARBA00022729"/>
    </source>
</evidence>
<feature type="region of interest" description="Disordered" evidence="5">
    <location>
        <begin position="26"/>
        <end position="49"/>
    </location>
</feature>
<dbReference type="Gene3D" id="3.90.76.10">
    <property type="entry name" value="Dipeptide-binding Protein, Domain 1"/>
    <property type="match status" value="1"/>
</dbReference>
<dbReference type="CDD" id="cd00995">
    <property type="entry name" value="PBP2_NikA_DppA_OppA_like"/>
    <property type="match status" value="1"/>
</dbReference>
<dbReference type="PANTHER" id="PTHR30290:SF10">
    <property type="entry name" value="PERIPLASMIC OLIGOPEPTIDE-BINDING PROTEIN-RELATED"/>
    <property type="match status" value="1"/>
</dbReference>
<evidence type="ECO:0000313" key="9">
    <source>
        <dbReference type="Proteomes" id="UP000467193"/>
    </source>
</evidence>
<feature type="domain" description="Solute-binding protein family 5" evidence="7">
    <location>
        <begin position="97"/>
        <end position="461"/>
    </location>
</feature>
<dbReference type="Proteomes" id="UP000467193">
    <property type="component" value="Chromosome"/>
</dbReference>
<evidence type="ECO:0000256" key="5">
    <source>
        <dbReference type="SAM" id="MobiDB-lite"/>
    </source>
</evidence>
<sequence>MLRKTTALLTVTAAAIFVAGCGGAEDSGQNTKAMEAPTDASATTPPGKGPVDSINWALSTGEPTTLDPVKTGDYSPNTVLMNVCEPLLRMNADYSTSPGLAESWTQTPTSVVYKLRPGVKFSNGKPMTAEDVAGSLKRNMDPATEPINGDFFTSVKSIDATGPLEVTVTMNKPDILFAEGMSTEFGDIVDVADAAAAGASYGTASHPPICTGPYKVASWNAGSSITLQARDDYWDPKLQPMVKTVNFKFLEDTSTLTSALLSGEIDGTYEAPSTSFDTLRKTDAGKLYLGPSTQVFNLSPANPETPMATTELAQALDKAIDRAAIVKNVWHGAGTPNRAVIPPSSFGKGPGAAVFQKAYDALPDNSRPDLEGAKALIEKVGAPTKTMTLALPAGDQSQLQIATFVQASAKSIGLNFDLKQMPATEFSSLFYDASKRKDVDLVLSAGYVEVPDPLSYAILLFPKDALFNWTGFDNPQVDANIAKSREETDPAASARAYVDAQAIWEAQKQRVPIGTPYERLFLNKRITGAPASFAYINMPWAAMIGAS</sequence>
<feature type="chain" id="PRO_5029512822" evidence="6">
    <location>
        <begin position="25"/>
        <end position="547"/>
    </location>
</feature>
<dbReference type="GO" id="GO:0042597">
    <property type="term" value="C:periplasmic space"/>
    <property type="evidence" value="ECO:0007669"/>
    <property type="project" value="UniProtKB-ARBA"/>
</dbReference>
<dbReference type="RefSeq" id="WP_163797381.1">
    <property type="nucleotide sequence ID" value="NZ_AP022588.1"/>
</dbReference>
<evidence type="ECO:0000256" key="6">
    <source>
        <dbReference type="SAM" id="SignalP"/>
    </source>
</evidence>
<keyword evidence="4 6" id="KW-0732">Signal</keyword>
<proteinExistence type="inferred from homology"/>
<dbReference type="KEGG" id="msei:MSEDJ_25710"/>
<dbReference type="PIRSF" id="PIRSF002741">
    <property type="entry name" value="MppA"/>
    <property type="match status" value="1"/>
</dbReference>
<evidence type="ECO:0000313" key="8">
    <source>
        <dbReference type="EMBL" id="BBY28475.1"/>
    </source>
</evidence>
<dbReference type="GO" id="GO:1904680">
    <property type="term" value="F:peptide transmembrane transporter activity"/>
    <property type="evidence" value="ECO:0007669"/>
    <property type="project" value="TreeGrafter"/>
</dbReference>
<organism evidence="8 9">
    <name type="scientific">Mycolicibacterium sediminis</name>
    <dbReference type="NCBI Taxonomy" id="1286180"/>
    <lineage>
        <taxon>Bacteria</taxon>
        <taxon>Bacillati</taxon>
        <taxon>Actinomycetota</taxon>
        <taxon>Actinomycetes</taxon>
        <taxon>Mycobacteriales</taxon>
        <taxon>Mycobacteriaceae</taxon>
        <taxon>Mycolicibacterium</taxon>
    </lineage>
</organism>
<evidence type="ECO:0000256" key="3">
    <source>
        <dbReference type="ARBA" id="ARBA00022448"/>
    </source>
</evidence>
<dbReference type="GO" id="GO:0015833">
    <property type="term" value="P:peptide transport"/>
    <property type="evidence" value="ECO:0007669"/>
    <property type="project" value="TreeGrafter"/>
</dbReference>
<dbReference type="SUPFAM" id="SSF53850">
    <property type="entry name" value="Periplasmic binding protein-like II"/>
    <property type="match status" value="1"/>
</dbReference>
<dbReference type="Gene3D" id="3.40.190.10">
    <property type="entry name" value="Periplasmic binding protein-like II"/>
    <property type="match status" value="1"/>
</dbReference>
<dbReference type="InterPro" id="IPR000914">
    <property type="entry name" value="SBP_5_dom"/>
</dbReference>
<reference evidence="8 9" key="1">
    <citation type="journal article" date="2019" name="Emerg. Microbes Infect.">
        <title>Comprehensive subspecies identification of 175 nontuberculous mycobacteria species based on 7547 genomic profiles.</title>
        <authorList>
            <person name="Matsumoto Y."/>
            <person name="Kinjo T."/>
            <person name="Motooka D."/>
            <person name="Nabeya D."/>
            <person name="Jung N."/>
            <person name="Uechi K."/>
            <person name="Horii T."/>
            <person name="Iida T."/>
            <person name="Fujita J."/>
            <person name="Nakamura S."/>
        </authorList>
    </citation>
    <scope>NUCLEOTIDE SEQUENCE [LARGE SCALE GENOMIC DNA]</scope>
    <source>
        <strain evidence="8 9">JCM 17899</strain>
    </source>
</reference>
<accession>A0A7I7QQD2</accession>
<keyword evidence="9" id="KW-1185">Reference proteome</keyword>
<dbReference type="InterPro" id="IPR030678">
    <property type="entry name" value="Peptide/Ni-bd"/>
</dbReference>